<dbReference type="InterPro" id="IPR006694">
    <property type="entry name" value="Fatty_acid_hydroxylase"/>
</dbReference>
<dbReference type="InterPro" id="IPR051689">
    <property type="entry name" value="Sterol_desaturase/TMEM195"/>
</dbReference>
<dbReference type="GO" id="GO:0050479">
    <property type="term" value="F:glyceryl-ether monooxygenase activity"/>
    <property type="evidence" value="ECO:0007669"/>
    <property type="project" value="TreeGrafter"/>
</dbReference>
<name>A0A381N4A2_9ZZZZ</name>
<dbReference type="AlphaFoldDB" id="A0A381N4A2"/>
<keyword evidence="2 7" id="KW-0812">Transmembrane</keyword>
<keyword evidence="5" id="KW-0443">Lipid metabolism</keyword>
<dbReference type="PANTHER" id="PTHR21624">
    <property type="entry name" value="STEROL DESATURASE-RELATED PROTEIN"/>
    <property type="match status" value="1"/>
</dbReference>
<evidence type="ECO:0000313" key="9">
    <source>
        <dbReference type="EMBL" id="SUZ49421.1"/>
    </source>
</evidence>
<gene>
    <name evidence="9" type="ORF">METZ01_LOCUS2275</name>
</gene>
<evidence type="ECO:0000256" key="1">
    <source>
        <dbReference type="ARBA" id="ARBA00004127"/>
    </source>
</evidence>
<evidence type="ECO:0000256" key="6">
    <source>
        <dbReference type="ARBA" id="ARBA00023136"/>
    </source>
</evidence>
<feature type="transmembrane region" description="Helical" evidence="7">
    <location>
        <begin position="91"/>
        <end position="113"/>
    </location>
</feature>
<evidence type="ECO:0000256" key="3">
    <source>
        <dbReference type="ARBA" id="ARBA00022989"/>
    </source>
</evidence>
<dbReference type="EMBL" id="UINC01000114">
    <property type="protein sequence ID" value="SUZ49421.1"/>
    <property type="molecule type" value="Genomic_DNA"/>
</dbReference>
<feature type="transmembrane region" description="Helical" evidence="7">
    <location>
        <begin position="49"/>
        <end position="71"/>
    </location>
</feature>
<feature type="transmembrane region" description="Helical" evidence="7">
    <location>
        <begin position="150"/>
        <end position="169"/>
    </location>
</feature>
<dbReference type="GO" id="GO:0005783">
    <property type="term" value="C:endoplasmic reticulum"/>
    <property type="evidence" value="ECO:0007669"/>
    <property type="project" value="TreeGrafter"/>
</dbReference>
<dbReference type="GO" id="GO:0005506">
    <property type="term" value="F:iron ion binding"/>
    <property type="evidence" value="ECO:0007669"/>
    <property type="project" value="InterPro"/>
</dbReference>
<evidence type="ECO:0000256" key="4">
    <source>
        <dbReference type="ARBA" id="ARBA00023002"/>
    </source>
</evidence>
<evidence type="ECO:0000256" key="2">
    <source>
        <dbReference type="ARBA" id="ARBA00022692"/>
    </source>
</evidence>
<keyword evidence="6 7" id="KW-0472">Membrane</keyword>
<reference evidence="9" key="1">
    <citation type="submission" date="2018-05" db="EMBL/GenBank/DDBJ databases">
        <authorList>
            <person name="Lanie J.A."/>
            <person name="Ng W.-L."/>
            <person name="Kazmierczak K.M."/>
            <person name="Andrzejewski T.M."/>
            <person name="Davidsen T.M."/>
            <person name="Wayne K.J."/>
            <person name="Tettelin H."/>
            <person name="Glass J.I."/>
            <person name="Rusch D."/>
            <person name="Podicherti R."/>
            <person name="Tsui H.-C.T."/>
            <person name="Winkler M.E."/>
        </authorList>
    </citation>
    <scope>NUCLEOTIDE SEQUENCE</scope>
</reference>
<keyword evidence="3 7" id="KW-1133">Transmembrane helix</keyword>
<protein>
    <recommendedName>
        <fullName evidence="8">Fatty acid hydroxylase domain-containing protein</fullName>
    </recommendedName>
</protein>
<accession>A0A381N4A2</accession>
<feature type="domain" description="Fatty acid hydroxylase" evidence="8">
    <location>
        <begin position="97"/>
        <end position="232"/>
    </location>
</feature>
<keyword evidence="4" id="KW-0560">Oxidoreductase</keyword>
<dbReference type="Pfam" id="PF04116">
    <property type="entry name" value="FA_hydroxylase"/>
    <property type="match status" value="1"/>
</dbReference>
<dbReference type="PANTHER" id="PTHR21624:SF1">
    <property type="entry name" value="ALKYLGLYCEROL MONOOXYGENASE"/>
    <property type="match status" value="1"/>
</dbReference>
<comment type="subcellular location">
    <subcellularLocation>
        <location evidence="1">Endomembrane system</location>
        <topology evidence="1">Multi-pass membrane protein</topology>
    </subcellularLocation>
</comment>
<evidence type="ECO:0000259" key="8">
    <source>
        <dbReference type="Pfam" id="PF04116"/>
    </source>
</evidence>
<proteinExistence type="predicted"/>
<dbReference type="GO" id="GO:0008610">
    <property type="term" value="P:lipid biosynthetic process"/>
    <property type="evidence" value="ECO:0007669"/>
    <property type="project" value="InterPro"/>
</dbReference>
<dbReference type="GO" id="GO:0016020">
    <property type="term" value="C:membrane"/>
    <property type="evidence" value="ECO:0007669"/>
    <property type="project" value="GOC"/>
</dbReference>
<feature type="transmembrane region" description="Helical" evidence="7">
    <location>
        <begin position="17"/>
        <end position="37"/>
    </location>
</feature>
<organism evidence="9">
    <name type="scientific">marine metagenome</name>
    <dbReference type="NCBI Taxonomy" id="408172"/>
    <lineage>
        <taxon>unclassified sequences</taxon>
        <taxon>metagenomes</taxon>
        <taxon>ecological metagenomes</taxon>
    </lineage>
</organism>
<sequence>METLLLFFEQMPNSQKLIWVMVCLAMSWLLEGSLPLVQLKYRKWRHAGANFVFLATTLIINAGFSAISVSATNWTSSQSFGLLHLFDTHVLVELAIALVLLDLTAQYWAHYLLHKVRWMWRMHVIHHSDTKVDATTGTRLHPGDFAVREVFALGALVLTGAPLAFYVIYRVTTVFFTFLTHANISLPARADAVLSLVFVTPDMHKFHHHFERPWTDMNFGGILSVWDRMFGTFVYGDPRQVNYGVDVADPARDEDVMHQFALPFRHGSSLDRDPL</sequence>
<dbReference type="GO" id="GO:0006643">
    <property type="term" value="P:membrane lipid metabolic process"/>
    <property type="evidence" value="ECO:0007669"/>
    <property type="project" value="TreeGrafter"/>
</dbReference>
<evidence type="ECO:0000256" key="5">
    <source>
        <dbReference type="ARBA" id="ARBA00023098"/>
    </source>
</evidence>
<evidence type="ECO:0000256" key="7">
    <source>
        <dbReference type="SAM" id="Phobius"/>
    </source>
</evidence>